<organism evidence="2 3">
    <name type="scientific">Talaromyces proteolyticus</name>
    <dbReference type="NCBI Taxonomy" id="1131652"/>
    <lineage>
        <taxon>Eukaryota</taxon>
        <taxon>Fungi</taxon>
        <taxon>Dikarya</taxon>
        <taxon>Ascomycota</taxon>
        <taxon>Pezizomycotina</taxon>
        <taxon>Eurotiomycetes</taxon>
        <taxon>Eurotiomycetidae</taxon>
        <taxon>Eurotiales</taxon>
        <taxon>Trichocomaceae</taxon>
        <taxon>Talaromyces</taxon>
        <taxon>Talaromyces sect. Bacilispori</taxon>
    </lineage>
</organism>
<feature type="domain" description="Linalool dehydratase/isomerase" evidence="1">
    <location>
        <begin position="125"/>
        <end position="353"/>
    </location>
</feature>
<protein>
    <recommendedName>
        <fullName evidence="1">Linalool dehydratase/isomerase domain-containing protein</fullName>
    </recommendedName>
</protein>
<dbReference type="InterPro" id="IPR041411">
    <property type="entry name" value="Ldi"/>
</dbReference>
<dbReference type="Proteomes" id="UP001201262">
    <property type="component" value="Unassembled WGS sequence"/>
</dbReference>
<dbReference type="Pfam" id="PF18566">
    <property type="entry name" value="Ldi"/>
    <property type="match status" value="1"/>
</dbReference>
<sequence length="492" mass="56874">MKYLYKAVVKEHVKLPLDLTKYPKLSKEQAGHLRHFYNLSAANDEPAQEFLDAYRYQLATMVYAAALTHFHRMPAMRTLFQRLIRRLIYKMLRREVWGYWYLTSQSGIRLDPDLKELRKPWANPFERQGSLTFEWDPLFWGMGKESFAYDNGSLQEAILEEMERNGWIGVCCEPSLVFVACNQFPIIAMRLNDIRRGTNIVETVLEKYRFALKSNDMISRNELYRSWLSVKQGTVSPARSIGFTAWAAAFMNSWNTEFVEIQHPAVATFYRAALNQQLKNVDDDHSHVLHEARRHYIAARHTNSPSYNEPTLGYFVQWLSELGKTTELEDLLAYVDANLAPAWQDGGLYYPRCGQATDDEGQWTRMDPFSGNAAIGYARLNVEDGQKRIWDNPWTKEDVSSRPWVDGLDLSHGVDCLRDIFDENVTAMTITFQEWAGQDVKVSFEVKKLPGGRWGIYQRHKEGVVYESLEGVNIPVDINIKAGREVDIVIIK</sequence>
<accession>A0AAD4KPY6</accession>
<evidence type="ECO:0000259" key="1">
    <source>
        <dbReference type="Pfam" id="PF18566"/>
    </source>
</evidence>
<keyword evidence="3" id="KW-1185">Reference proteome</keyword>
<evidence type="ECO:0000313" key="3">
    <source>
        <dbReference type="Proteomes" id="UP001201262"/>
    </source>
</evidence>
<comment type="caution">
    <text evidence="2">The sequence shown here is derived from an EMBL/GenBank/DDBJ whole genome shotgun (WGS) entry which is preliminary data.</text>
</comment>
<name>A0AAD4KPY6_9EURO</name>
<gene>
    <name evidence="2" type="ORF">BGW36DRAFT_398874</name>
</gene>
<reference evidence="2" key="1">
    <citation type="submission" date="2021-12" db="EMBL/GenBank/DDBJ databases">
        <title>Convergent genome expansion in fungi linked to evolution of root-endophyte symbiosis.</title>
        <authorList>
            <consortium name="DOE Joint Genome Institute"/>
            <person name="Ke Y.-H."/>
            <person name="Bonito G."/>
            <person name="Liao H.-L."/>
            <person name="Looney B."/>
            <person name="Rojas-Flechas A."/>
            <person name="Nash J."/>
            <person name="Hameed K."/>
            <person name="Schadt C."/>
            <person name="Martin F."/>
            <person name="Crous P.W."/>
            <person name="Miettinen O."/>
            <person name="Magnuson J.K."/>
            <person name="Labbe J."/>
            <person name="Jacobson D."/>
            <person name="Doktycz M.J."/>
            <person name="Veneault-Fourrey C."/>
            <person name="Kuo A."/>
            <person name="Mondo S."/>
            <person name="Calhoun S."/>
            <person name="Riley R."/>
            <person name="Ohm R."/>
            <person name="LaButti K."/>
            <person name="Andreopoulos B."/>
            <person name="Pangilinan J."/>
            <person name="Nolan M."/>
            <person name="Tritt A."/>
            <person name="Clum A."/>
            <person name="Lipzen A."/>
            <person name="Daum C."/>
            <person name="Barry K."/>
            <person name="Grigoriev I.V."/>
            <person name="Vilgalys R."/>
        </authorList>
    </citation>
    <scope>NUCLEOTIDE SEQUENCE</scope>
    <source>
        <strain evidence="2">PMI_201</strain>
    </source>
</reference>
<dbReference type="AlphaFoldDB" id="A0AAD4KPY6"/>
<evidence type="ECO:0000313" key="2">
    <source>
        <dbReference type="EMBL" id="KAH8693554.1"/>
    </source>
</evidence>
<dbReference type="GeneID" id="70248752"/>
<proteinExistence type="predicted"/>
<dbReference type="EMBL" id="JAJTJA010000009">
    <property type="protein sequence ID" value="KAH8693554.1"/>
    <property type="molecule type" value="Genomic_DNA"/>
</dbReference>
<dbReference type="RefSeq" id="XP_046069224.1">
    <property type="nucleotide sequence ID" value="XM_046218465.1"/>
</dbReference>